<dbReference type="InterPro" id="IPR034139">
    <property type="entry name" value="TOPRIM_OLD"/>
</dbReference>
<reference evidence="3" key="1">
    <citation type="submission" date="2016-10" db="EMBL/GenBank/DDBJ databases">
        <authorList>
            <person name="Varghese N."/>
            <person name="Submissions S."/>
        </authorList>
    </citation>
    <scope>NUCLEOTIDE SEQUENCE [LARGE SCALE GENOMIC DNA]</scope>
    <source>
        <strain evidence="3">CGMCC 1.11101</strain>
    </source>
</reference>
<evidence type="ECO:0000313" key="3">
    <source>
        <dbReference type="Proteomes" id="UP000198867"/>
    </source>
</evidence>
<dbReference type="OrthoDB" id="9152042at2"/>
<dbReference type="Proteomes" id="UP000198867">
    <property type="component" value="Unassembled WGS sequence"/>
</dbReference>
<proteinExistence type="predicted"/>
<dbReference type="STRING" id="995034.SAMN05216219_0580"/>
<dbReference type="Pfam" id="PF20469">
    <property type="entry name" value="OLD-like_TOPRIM"/>
    <property type="match status" value="1"/>
</dbReference>
<dbReference type="EMBL" id="FOVM01000001">
    <property type="protein sequence ID" value="SFN42592.1"/>
    <property type="molecule type" value="Genomic_DNA"/>
</dbReference>
<sequence length="218" mass="23674">MGDMARFRAAVSSYARRDADAQEAVRELAGTVRRAVLVEGESDRMAIEALAEARHRDFEEERVAIIPLGGAMNIRSFVELLGPAGLGLDLAGLCDVGEEGFFRRALEHAGLGQALSRNDMENLGFSVCSADLEDELIRALGTDAVEQVLDAQGDLRAFRTFQNQPAQRSRAVDAQLRRFLGSIGGRKSRYARALVEALGENPAPRPLERLLDATAPVP</sequence>
<evidence type="ECO:0000259" key="1">
    <source>
        <dbReference type="Pfam" id="PF20469"/>
    </source>
</evidence>
<keyword evidence="3" id="KW-1185">Reference proteome</keyword>
<protein>
    <recommendedName>
        <fullName evidence="1">OLD protein-like TOPRIM domain-containing protein</fullName>
    </recommendedName>
</protein>
<dbReference type="AlphaFoldDB" id="A0A1I4YX65"/>
<organism evidence="2 3">
    <name type="scientific">Mycetocola miduiensis</name>
    <dbReference type="NCBI Taxonomy" id="995034"/>
    <lineage>
        <taxon>Bacteria</taxon>
        <taxon>Bacillati</taxon>
        <taxon>Actinomycetota</taxon>
        <taxon>Actinomycetes</taxon>
        <taxon>Micrococcales</taxon>
        <taxon>Microbacteriaceae</taxon>
        <taxon>Mycetocola</taxon>
    </lineage>
</organism>
<feature type="domain" description="OLD protein-like TOPRIM" evidence="1">
    <location>
        <begin position="33"/>
        <end position="95"/>
    </location>
</feature>
<gene>
    <name evidence="2" type="ORF">SAMN05216219_0580</name>
</gene>
<name>A0A1I4YX65_9MICO</name>
<dbReference type="CDD" id="cd01026">
    <property type="entry name" value="TOPRIM_OLD"/>
    <property type="match status" value="1"/>
</dbReference>
<accession>A0A1I4YX65</accession>
<evidence type="ECO:0000313" key="2">
    <source>
        <dbReference type="EMBL" id="SFN42592.1"/>
    </source>
</evidence>